<feature type="compositionally biased region" description="Polar residues" evidence="5">
    <location>
        <begin position="540"/>
        <end position="554"/>
    </location>
</feature>
<reference evidence="7 8" key="1">
    <citation type="submission" date="2019-03" db="EMBL/GenBank/DDBJ databases">
        <title>Genomic Encyclopedia of Type Strains, Phase IV (KMG-IV): sequencing the most valuable type-strain genomes for metagenomic binning, comparative biology and taxonomic classification.</title>
        <authorList>
            <person name="Goeker M."/>
        </authorList>
    </citation>
    <scope>NUCLEOTIDE SEQUENCE [LARGE SCALE GENOMIC DNA]</scope>
    <source>
        <strain evidence="7 8">DSM 21100</strain>
    </source>
</reference>
<evidence type="ECO:0000256" key="1">
    <source>
        <dbReference type="ARBA" id="ARBA00022617"/>
    </source>
</evidence>
<accession>A0A4V2UTD9</accession>
<feature type="domain" description="Cytochrome c" evidence="6">
    <location>
        <begin position="957"/>
        <end position="1090"/>
    </location>
</feature>
<dbReference type="OrthoDB" id="9808161at2"/>
<dbReference type="PANTHER" id="PTHR33546:SF1">
    <property type="entry name" value="LARGE, MULTIFUNCTIONAL SECRETED PROTEIN"/>
    <property type="match status" value="1"/>
</dbReference>
<dbReference type="Proteomes" id="UP000295807">
    <property type="component" value="Unassembled WGS sequence"/>
</dbReference>
<dbReference type="Gene3D" id="1.10.760.10">
    <property type="entry name" value="Cytochrome c-like domain"/>
    <property type="match status" value="1"/>
</dbReference>
<feature type="compositionally biased region" description="Basic and acidic residues" evidence="5">
    <location>
        <begin position="558"/>
        <end position="571"/>
    </location>
</feature>
<evidence type="ECO:0000259" key="6">
    <source>
        <dbReference type="PROSITE" id="PS51007"/>
    </source>
</evidence>
<proteinExistence type="predicted"/>
<dbReference type="RefSeq" id="WP_132130249.1">
    <property type="nucleotide sequence ID" value="NZ_CP042432.1"/>
</dbReference>
<evidence type="ECO:0000256" key="2">
    <source>
        <dbReference type="ARBA" id="ARBA00022723"/>
    </source>
</evidence>
<evidence type="ECO:0000313" key="8">
    <source>
        <dbReference type="Proteomes" id="UP000295807"/>
    </source>
</evidence>
<evidence type="ECO:0000256" key="3">
    <source>
        <dbReference type="ARBA" id="ARBA00023004"/>
    </source>
</evidence>
<keyword evidence="2 4" id="KW-0479">Metal-binding</keyword>
<comment type="caution">
    <text evidence="7">The sequence shown here is derived from an EMBL/GenBank/DDBJ whole genome shotgun (WGS) entry which is preliminary data.</text>
</comment>
<dbReference type="InterPro" id="IPR013427">
    <property type="entry name" value="Haem-bd_dom_put"/>
</dbReference>
<keyword evidence="8" id="KW-1185">Reference proteome</keyword>
<dbReference type="InterPro" id="IPR011041">
    <property type="entry name" value="Quinoprot_gluc/sorb_DH_b-prop"/>
</dbReference>
<organism evidence="7 8">
    <name type="scientific">Anseongella ginsenosidimutans</name>
    <dbReference type="NCBI Taxonomy" id="496056"/>
    <lineage>
        <taxon>Bacteria</taxon>
        <taxon>Pseudomonadati</taxon>
        <taxon>Bacteroidota</taxon>
        <taxon>Sphingobacteriia</taxon>
        <taxon>Sphingobacteriales</taxon>
        <taxon>Sphingobacteriaceae</taxon>
        <taxon>Anseongella</taxon>
    </lineage>
</organism>
<dbReference type="Pfam" id="PF00034">
    <property type="entry name" value="Cytochrom_C"/>
    <property type="match status" value="1"/>
</dbReference>
<dbReference type="SUPFAM" id="SSF50952">
    <property type="entry name" value="Soluble quinoprotein glucose dehydrogenase"/>
    <property type="match status" value="1"/>
</dbReference>
<dbReference type="AlphaFoldDB" id="A0A4V2UTD9"/>
<dbReference type="GO" id="GO:0046872">
    <property type="term" value="F:metal ion binding"/>
    <property type="evidence" value="ECO:0007669"/>
    <property type="project" value="UniProtKB-KW"/>
</dbReference>
<gene>
    <name evidence="7" type="ORF">EDD80_112114</name>
</gene>
<evidence type="ECO:0000256" key="4">
    <source>
        <dbReference type="PROSITE-ProRule" id="PRU00433"/>
    </source>
</evidence>
<dbReference type="InterPro" id="IPR055557">
    <property type="entry name" value="DUF7133"/>
</dbReference>
<feature type="region of interest" description="Disordered" evidence="5">
    <location>
        <begin position="512"/>
        <end position="571"/>
    </location>
</feature>
<dbReference type="InterPro" id="IPR016024">
    <property type="entry name" value="ARM-type_fold"/>
</dbReference>
<dbReference type="EMBL" id="SMAD01000012">
    <property type="protein sequence ID" value="TCS85539.1"/>
    <property type="molecule type" value="Genomic_DNA"/>
</dbReference>
<evidence type="ECO:0000256" key="5">
    <source>
        <dbReference type="SAM" id="MobiDB-lite"/>
    </source>
</evidence>
<keyword evidence="1 4" id="KW-0349">Heme</keyword>
<dbReference type="Pfam" id="PF23500">
    <property type="entry name" value="DUF7133"/>
    <property type="match status" value="1"/>
</dbReference>
<dbReference type="GO" id="GO:0020037">
    <property type="term" value="F:heme binding"/>
    <property type="evidence" value="ECO:0007669"/>
    <property type="project" value="InterPro"/>
</dbReference>
<dbReference type="InterPro" id="IPR036909">
    <property type="entry name" value="Cyt_c-like_dom_sf"/>
</dbReference>
<evidence type="ECO:0000313" key="7">
    <source>
        <dbReference type="EMBL" id="TCS85539.1"/>
    </source>
</evidence>
<dbReference type="PROSITE" id="PS51007">
    <property type="entry name" value="CYTC"/>
    <property type="match status" value="1"/>
</dbReference>
<protein>
    <submittedName>
        <fullName evidence="7">Putative heme-binding domain-containing protein</fullName>
    </submittedName>
</protein>
<dbReference type="PANTHER" id="PTHR33546">
    <property type="entry name" value="LARGE, MULTIFUNCTIONAL SECRETED PROTEIN-RELATED"/>
    <property type="match status" value="1"/>
</dbReference>
<dbReference type="SUPFAM" id="SSF48371">
    <property type="entry name" value="ARM repeat"/>
    <property type="match status" value="1"/>
</dbReference>
<dbReference type="Gene3D" id="1.25.10.10">
    <property type="entry name" value="Leucine-rich Repeat Variant"/>
    <property type="match status" value="1"/>
</dbReference>
<dbReference type="InterPro" id="IPR011989">
    <property type="entry name" value="ARM-like"/>
</dbReference>
<keyword evidence="3 4" id="KW-0408">Iron</keyword>
<dbReference type="InterPro" id="IPR009056">
    <property type="entry name" value="Cyt_c-like_dom"/>
</dbReference>
<dbReference type="Gene3D" id="2.120.10.30">
    <property type="entry name" value="TolB, C-terminal domain"/>
    <property type="match status" value="1"/>
</dbReference>
<sequence>MRLLFLAICCLPCWGYGQQLSGRTGALSPEEELAGFKLPEGFVIELVASERDGVVKPIDLAFDDAGRLWTQTARMYPLDPVTDIQWEQLLELMNDREKQESHPAFRRVLDLYQGKTKGDDKILVISGLYGEEKREVAVWADGLANPMSILPYKNGAYVAQGSELFFLDDTNQDGLADKRLPLLTGFGFTDSHTMTHLLTRGPGGWIYFSHGALNKGEVSSLTGNARQNVDYSKIGRFSLDAARLELVTAGLNNIWGLQLRGKGQWYGSEANDLGYSVAPMDPGTSFPGIGNERLRPYQPFMPALHEFRVGGTGLSGLAFAEDASGSFPAEWKDVAFLANPITSTINAVRIVRHADGSVSAEHLPDLLTSKDDWFRPVNLKFGPDGCLYIADWYNKIISHNEVPTSHPERDKTHGRIWRIRHVSQAPRPIPNLYEAKARQLITSLQSPSLWEKRAAWHQLAEREVKPATVGSLQDLLADNSRDEITRIHALWSLEALNGYDAALWRSLLEPGTAADRQGEDPDRKGGTPDLKSEVTDRQEGTSVQQRRTPDQQGGTPERSGKAPDPREGAADDLRREAIRSLASFQLSPAEIAELLKGPAEDPNPMIRSQVLRTIAEIDSANEDLLAILVRACRPELPGKGLGGPYERRFERYLARKALEQYPEALEAFLKNVPAGIPVENILWAVQSLPQKQKEAAFLEFWPQAQLRTIDESTFVSIAGMLGNQAIYDAVRPLMEAPGNAADIVRFAIANQSQVQSPEMASLLQQPVSNLLQENDPEGIKLALDAANRFKIDLPAETVAALFAGQPSEQTTELIINALEARPGANEAVFSRIVKDDQFSFALRSTALHHLAKANQQSAFSVLKSWLPGLDTTQAGKLAETLSGSPQGAALLVSVYEKKLLPARAFSLSTAERIREAQPESSGATRLLAYVKEQQSARRQQVHSKMERFLAIATNNKGNPVKGAALFQTCLMCHQVGSQGVNLGPALDGSANRDSEALLTAILSPDAAVESGYAAYRITKKDGTSYQGLLVEKNDRGATIAFMGGSTVFIQAAEIKSQGFLPGRSFMPKGLIESYSDEQVADLLAYIRSLK</sequence>
<dbReference type="NCBIfam" id="TIGR02603">
    <property type="entry name" value="CxxCH_TIGR02603"/>
    <property type="match status" value="1"/>
</dbReference>
<dbReference type="InterPro" id="IPR011042">
    <property type="entry name" value="6-blade_b-propeller_TolB-like"/>
</dbReference>
<feature type="compositionally biased region" description="Basic and acidic residues" evidence="5">
    <location>
        <begin position="516"/>
        <end position="539"/>
    </location>
</feature>
<name>A0A4V2UTD9_9SPHI</name>
<dbReference type="GO" id="GO:0009055">
    <property type="term" value="F:electron transfer activity"/>
    <property type="evidence" value="ECO:0007669"/>
    <property type="project" value="InterPro"/>
</dbReference>
<dbReference type="SUPFAM" id="SSF46626">
    <property type="entry name" value="Cytochrome c"/>
    <property type="match status" value="1"/>
</dbReference>